<keyword evidence="2 9" id="KW-0820">tRNA-binding</keyword>
<keyword evidence="6 9" id="KW-0067">ATP-binding</keyword>
<dbReference type="Proteomes" id="UP001140979">
    <property type="component" value="Unassembled WGS sequence"/>
</dbReference>
<dbReference type="EMBL" id="JAKNBA010000019">
    <property type="protein sequence ID" value="MDE1242836.1"/>
    <property type="molecule type" value="Genomic_DNA"/>
</dbReference>
<keyword evidence="4 9" id="KW-0819">tRNA processing</keyword>
<dbReference type="GO" id="GO:0005737">
    <property type="term" value="C:cytoplasm"/>
    <property type="evidence" value="ECO:0007669"/>
    <property type="project" value="UniProtKB-SubCell"/>
</dbReference>
<dbReference type="Gene3D" id="3.40.50.300">
    <property type="entry name" value="P-loop containing nucleotide triphosphate hydrolases"/>
    <property type="match status" value="1"/>
</dbReference>
<comment type="catalytic activity">
    <reaction evidence="9">
        <text>cytidine(34) in elongator tRNA(Met) + acetyl-CoA + ATP + H2O = N(4)-acetylcytidine(34) in elongator tRNA(Met) + ADP + phosphate + CoA + H(+)</text>
        <dbReference type="Rhea" id="RHEA:43788"/>
        <dbReference type="Rhea" id="RHEA-COMP:10693"/>
        <dbReference type="Rhea" id="RHEA-COMP:10694"/>
        <dbReference type="ChEBI" id="CHEBI:15377"/>
        <dbReference type="ChEBI" id="CHEBI:15378"/>
        <dbReference type="ChEBI" id="CHEBI:30616"/>
        <dbReference type="ChEBI" id="CHEBI:43474"/>
        <dbReference type="ChEBI" id="CHEBI:57287"/>
        <dbReference type="ChEBI" id="CHEBI:57288"/>
        <dbReference type="ChEBI" id="CHEBI:74900"/>
        <dbReference type="ChEBI" id="CHEBI:82748"/>
        <dbReference type="ChEBI" id="CHEBI:456216"/>
        <dbReference type="EC" id="2.3.1.193"/>
    </reaction>
</comment>
<protein>
    <recommendedName>
        <fullName evidence="9">tRNA(Met) cytidine acetyltransferase TmcA</fullName>
        <ecNumber evidence="9">2.3.1.193</ecNumber>
    </recommendedName>
</protein>
<keyword evidence="3 9" id="KW-0808">Transferase</keyword>
<dbReference type="InterPro" id="IPR007807">
    <property type="entry name" value="TcmA/NAT10_helicase"/>
</dbReference>
<name>A0A9X4EV16_9VIBR</name>
<dbReference type="PANTHER" id="PTHR10925:SF5">
    <property type="entry name" value="RNA CYTIDINE ACETYLTRANSFERASE"/>
    <property type="match status" value="1"/>
</dbReference>
<sequence>MKAINDYLKQLIELANLTDWRFGVVVRGDDLFQNQVCDTLLTTGNPTTCFQVGGAARDVTRSVPFNKGQQLLGQECQRLIYDLSDGFDANSFSAALGALKGAGILLVMGNEENRHSPAQQWLNMAFEQLLVLEQSRPLPALPDTSLVADELPLPLFSQQKEAIAGIVHVVEGHRKRPLVITADRGRGKSSALGIAAAELMKKRNINILITAPTINAVKPVFEHAALNLAGSSCSTTVLRYQHSSLQFVAPDELLRLKPQGDLLLVDEAAALPLALLQQMVELYHRAVFSTTIHGYEGCGRGFTLKFQSWLKEHRPGVKSFHIDQPIRWKEGDPLEQWQYQTFLLNYDLPTLAIPSSFSLSHVTLELIPKQQMLNEPRLLHEVFSLLVNAHYQTSPNDLFHLLADDNMQLYVSMLGKRCLGCILTVEEGQLDEPLIRSIQQGQRRPKGHLVPISLANQVGITEAAAQSCMRIMRIAVHPDWQRKGVGAQLLTLLSKKVTSDYLATSFGATSELIHFWSSQHFVPVKIGTQRDQASGCYSLLMVQDSSLSWIAIATQRFKRHFLYSLMDTLQNIEPELVRTLLMQMANNSEVFNSDPVEMVPYRLLSDYSAGGSDFESVSVWIQQVLHCLNSEFAFSISDVLVKKCLQNKSWSACANELGLSGRKQIEQAIRHDLSFILDNLHCKTAESD</sequence>
<evidence type="ECO:0000256" key="6">
    <source>
        <dbReference type="ARBA" id="ARBA00022840"/>
    </source>
</evidence>
<dbReference type="AlphaFoldDB" id="A0A9X4EV16"/>
<dbReference type="PANTHER" id="PTHR10925">
    <property type="entry name" value="N-ACETYLTRANSFERASE 10"/>
    <property type="match status" value="1"/>
</dbReference>
<dbReference type="GO" id="GO:0051391">
    <property type="term" value="P:tRNA acetylation"/>
    <property type="evidence" value="ECO:0007669"/>
    <property type="project" value="UniProtKB-UniRule"/>
</dbReference>
<evidence type="ECO:0000259" key="10">
    <source>
        <dbReference type="PROSITE" id="PS51186"/>
    </source>
</evidence>
<feature type="binding site" evidence="9">
    <location>
        <position position="511"/>
    </location>
    <ligand>
        <name>acetyl-CoA</name>
        <dbReference type="ChEBI" id="CHEBI:57288"/>
    </ligand>
</feature>
<evidence type="ECO:0000256" key="7">
    <source>
        <dbReference type="ARBA" id="ARBA00022884"/>
    </source>
</evidence>
<evidence type="ECO:0000256" key="2">
    <source>
        <dbReference type="ARBA" id="ARBA00022555"/>
    </source>
</evidence>
<dbReference type="Pfam" id="PF08351">
    <property type="entry name" value="TmcA_N"/>
    <property type="match status" value="1"/>
</dbReference>
<dbReference type="CDD" id="cd04301">
    <property type="entry name" value="NAT_SF"/>
    <property type="match status" value="1"/>
</dbReference>
<dbReference type="InterPro" id="IPR016181">
    <property type="entry name" value="Acyl_CoA_acyltransferase"/>
</dbReference>
<reference evidence="11" key="1">
    <citation type="submission" date="2022-02" db="EMBL/GenBank/DDBJ databases">
        <title>Emergence and expansion in Europe of a Vibrio aestuarianus clonal complex pathogenic for oysters.</title>
        <authorList>
            <person name="Mesnil A."/>
            <person name="Travers M.-A."/>
        </authorList>
    </citation>
    <scope>NUCLEOTIDE SEQUENCE</scope>
    <source>
        <strain evidence="11">19_064_11T1</strain>
    </source>
</reference>
<dbReference type="PROSITE" id="PS51186">
    <property type="entry name" value="GNAT"/>
    <property type="match status" value="1"/>
</dbReference>
<gene>
    <name evidence="9" type="primary">tmcA</name>
    <name evidence="11" type="ORF">L9W94_11880</name>
</gene>
<dbReference type="InterPro" id="IPR027417">
    <property type="entry name" value="P-loop_NTPase"/>
</dbReference>
<keyword evidence="8 9" id="KW-0012">Acyltransferase</keyword>
<comment type="function">
    <text evidence="9">Catalyzes the formation of N(4)-acetylcytidine (ac(4)C) at the wobble position of tRNA(Met), by using acetyl-CoA as an acetyl donor and ATP (or GTP).</text>
</comment>
<dbReference type="EC" id="2.3.1.193" evidence="9"/>
<evidence type="ECO:0000256" key="8">
    <source>
        <dbReference type="ARBA" id="ARBA00023315"/>
    </source>
</evidence>
<evidence type="ECO:0000313" key="11">
    <source>
        <dbReference type="EMBL" id="MDE1242836.1"/>
    </source>
</evidence>
<dbReference type="GO" id="GO:0002101">
    <property type="term" value="P:tRNA wobble cytosine modification"/>
    <property type="evidence" value="ECO:0007669"/>
    <property type="project" value="UniProtKB-UniRule"/>
</dbReference>
<dbReference type="HAMAP" id="MF_01886">
    <property type="entry name" value="tRNA_acetyltr_TmcA"/>
    <property type="match status" value="1"/>
</dbReference>
<keyword evidence="5 9" id="KW-0547">Nucleotide-binding</keyword>
<evidence type="ECO:0000256" key="9">
    <source>
        <dbReference type="HAMAP-Rule" id="MF_01886"/>
    </source>
</evidence>
<dbReference type="SUPFAM" id="SSF55729">
    <property type="entry name" value="Acyl-CoA N-acyltransferases (Nat)"/>
    <property type="match status" value="1"/>
</dbReference>
<evidence type="ECO:0000256" key="3">
    <source>
        <dbReference type="ARBA" id="ARBA00022679"/>
    </source>
</evidence>
<evidence type="ECO:0000256" key="4">
    <source>
        <dbReference type="ARBA" id="ARBA00022694"/>
    </source>
</evidence>
<dbReference type="GO" id="GO:0051392">
    <property type="term" value="F:tRNA cytidine N4-acetyltransferase activity"/>
    <property type="evidence" value="ECO:0007669"/>
    <property type="project" value="UniProtKB-UniRule"/>
</dbReference>
<dbReference type="Gene3D" id="3.40.50.11040">
    <property type="match status" value="1"/>
</dbReference>
<feature type="binding site" evidence="9">
    <location>
        <position position="159"/>
    </location>
    <ligand>
        <name>ATP</name>
        <dbReference type="ChEBI" id="CHEBI:30616"/>
    </ligand>
</feature>
<evidence type="ECO:0000256" key="1">
    <source>
        <dbReference type="ARBA" id="ARBA00022490"/>
    </source>
</evidence>
<dbReference type="Gene3D" id="1.20.120.890">
    <property type="entry name" value="tRNA(Met) cytidine acetyltransferase, tail domain"/>
    <property type="match status" value="1"/>
</dbReference>
<dbReference type="InterPro" id="IPR032672">
    <property type="entry name" value="TmcA/NAT10/Kre33"/>
</dbReference>
<organism evidence="11 12">
    <name type="scientific">Vibrio aestuarianus</name>
    <dbReference type="NCBI Taxonomy" id="28171"/>
    <lineage>
        <taxon>Bacteria</taxon>
        <taxon>Pseudomonadati</taxon>
        <taxon>Pseudomonadota</taxon>
        <taxon>Gammaproteobacteria</taxon>
        <taxon>Vibrionales</taxon>
        <taxon>Vibrionaceae</taxon>
        <taxon>Vibrio</taxon>
    </lineage>
</organism>
<keyword evidence="1 9" id="KW-0963">Cytoplasm</keyword>
<comment type="caution">
    <text evidence="9">Lacks conserved residue(s) required for the propagation of feature annotation.</text>
</comment>
<feature type="binding site" evidence="9">
    <location>
        <begin position="474"/>
        <end position="476"/>
    </location>
    <ligand>
        <name>acetyl-CoA</name>
        <dbReference type="ChEBI" id="CHEBI:57288"/>
    </ligand>
</feature>
<dbReference type="InterPro" id="IPR038321">
    <property type="entry name" value="TmcA_C_sf"/>
</dbReference>
<feature type="binding site" evidence="9">
    <location>
        <position position="327"/>
    </location>
    <ligand>
        <name>ATP</name>
        <dbReference type="ChEBI" id="CHEBI:30616"/>
    </ligand>
</feature>
<keyword evidence="7 9" id="KW-0694">RNA-binding</keyword>
<dbReference type="GO" id="GO:1990883">
    <property type="term" value="F:18S rRNA cytidine N-acetyltransferase activity"/>
    <property type="evidence" value="ECO:0007669"/>
    <property type="project" value="TreeGrafter"/>
</dbReference>
<dbReference type="GO" id="GO:1904812">
    <property type="term" value="P:rRNA acetylation involved in maturation of SSU-rRNA"/>
    <property type="evidence" value="ECO:0007669"/>
    <property type="project" value="TreeGrafter"/>
</dbReference>
<evidence type="ECO:0000256" key="5">
    <source>
        <dbReference type="ARBA" id="ARBA00022741"/>
    </source>
</evidence>
<dbReference type="SUPFAM" id="SSF52540">
    <property type="entry name" value="P-loop containing nucleoside triphosphate hydrolases"/>
    <property type="match status" value="1"/>
</dbReference>
<proteinExistence type="inferred from homology"/>
<comment type="similarity">
    <text evidence="9">Belongs to the TmcA family.</text>
</comment>
<dbReference type="InterPro" id="IPR013562">
    <property type="entry name" value="TmcA/NAT10_N"/>
</dbReference>
<dbReference type="Pfam" id="PF05127">
    <property type="entry name" value="NAT10_TcmA_helicase"/>
    <property type="match status" value="1"/>
</dbReference>
<dbReference type="InterPro" id="IPR000182">
    <property type="entry name" value="GNAT_dom"/>
</dbReference>
<accession>A0A9X4EV16</accession>
<dbReference type="Gene3D" id="3.40.630.30">
    <property type="match status" value="1"/>
</dbReference>
<comment type="subcellular location">
    <subcellularLocation>
        <location evidence="9">Cytoplasm</location>
    </subcellularLocation>
</comment>
<comment type="caution">
    <text evidence="11">The sequence shown here is derived from an EMBL/GenBank/DDBJ whole genome shotgun (WGS) entry which is preliminary data.</text>
</comment>
<dbReference type="GO" id="GO:0005524">
    <property type="term" value="F:ATP binding"/>
    <property type="evidence" value="ECO:0007669"/>
    <property type="project" value="UniProtKB-UniRule"/>
</dbReference>
<dbReference type="GO" id="GO:0000049">
    <property type="term" value="F:tRNA binding"/>
    <property type="evidence" value="ECO:0007669"/>
    <property type="project" value="UniProtKB-UniRule"/>
</dbReference>
<evidence type="ECO:0000313" key="12">
    <source>
        <dbReference type="Proteomes" id="UP001140979"/>
    </source>
</evidence>
<feature type="domain" description="N-acetyltransferase" evidence="10">
    <location>
        <begin position="362"/>
        <end position="546"/>
    </location>
</feature>
<dbReference type="InterPro" id="IPR024914">
    <property type="entry name" value="tRNA_acetyltr_TmcA"/>
</dbReference>
<dbReference type="RefSeq" id="WP_274683372.1">
    <property type="nucleotide sequence ID" value="NZ_JAKNBA010000019.1"/>
</dbReference>
<dbReference type="Pfam" id="PF13718">
    <property type="entry name" value="GNAT_acetyltr_2"/>
    <property type="match status" value="2"/>
</dbReference>